<dbReference type="Pfam" id="PF10609">
    <property type="entry name" value="ParA"/>
    <property type="match status" value="1"/>
</dbReference>
<dbReference type="PANTHER" id="PTHR43384">
    <property type="entry name" value="SEPTUM SITE-DETERMINING PROTEIN MIND HOMOLOG, CHLOROPLASTIC-RELATED"/>
    <property type="match status" value="1"/>
</dbReference>
<dbReference type="EMBL" id="UINC01000845">
    <property type="protein sequence ID" value="SUZ62075.1"/>
    <property type="molecule type" value="Genomic_DNA"/>
</dbReference>
<evidence type="ECO:0000256" key="2">
    <source>
        <dbReference type="ARBA" id="ARBA00022840"/>
    </source>
</evidence>
<dbReference type="InterPro" id="IPR050625">
    <property type="entry name" value="ParA/MinD_ATPase"/>
</dbReference>
<dbReference type="GO" id="GO:0005524">
    <property type="term" value="F:ATP binding"/>
    <property type="evidence" value="ECO:0007669"/>
    <property type="project" value="UniProtKB-KW"/>
</dbReference>
<evidence type="ECO:0000313" key="3">
    <source>
        <dbReference type="EMBL" id="SUZ62075.1"/>
    </source>
</evidence>
<name>A0A381P563_9ZZZZ</name>
<evidence type="ECO:0000256" key="1">
    <source>
        <dbReference type="ARBA" id="ARBA00022741"/>
    </source>
</evidence>
<sequence length="324" mass="36983">MEKTIIPIASGKGGVGKSFVAANLSIALAELGKQVIVADLDFGGSNLHTCLGIKNIHPGIGDFIRARYSKLNNLLVETEHENLKFLAGDVRSPFLANMHHAQKRRLISNLKQLECEYLILDLGSGSTYNTLDFFGMTHLGMIITTPEHTSTMNMLTFIKLLAFRVIERSMPKNTFLDEKMRDSYNRTVMEEFLTVRGLLDEISKIDRNVAERAEQSWIRYRPRIIFNKCNLPGELDILPSMANHFNQTLMLRGDFFGCLFTDTAVTRAFQERKTLKNVEPYSHILEDINLLADRITRLWKQPIRNSANLLQHNAKNLFEKRLNN</sequence>
<protein>
    <recommendedName>
        <fullName evidence="4">CobQ/CobB/MinD/ParA nucleotide binding domain-containing protein</fullName>
    </recommendedName>
</protein>
<keyword evidence="1" id="KW-0547">Nucleotide-binding</keyword>
<dbReference type="GO" id="GO:0051782">
    <property type="term" value="P:negative regulation of cell division"/>
    <property type="evidence" value="ECO:0007669"/>
    <property type="project" value="TreeGrafter"/>
</dbReference>
<dbReference type="GO" id="GO:0005829">
    <property type="term" value="C:cytosol"/>
    <property type="evidence" value="ECO:0007669"/>
    <property type="project" value="TreeGrafter"/>
</dbReference>
<dbReference type="AlphaFoldDB" id="A0A381P563"/>
<dbReference type="GO" id="GO:0009898">
    <property type="term" value="C:cytoplasmic side of plasma membrane"/>
    <property type="evidence" value="ECO:0007669"/>
    <property type="project" value="TreeGrafter"/>
</dbReference>
<evidence type="ECO:0008006" key="4">
    <source>
        <dbReference type="Google" id="ProtNLM"/>
    </source>
</evidence>
<accession>A0A381P563</accession>
<dbReference type="SUPFAM" id="SSF52540">
    <property type="entry name" value="P-loop containing nucleoside triphosphate hydrolases"/>
    <property type="match status" value="1"/>
</dbReference>
<keyword evidence="2" id="KW-0067">ATP-binding</keyword>
<proteinExistence type="predicted"/>
<organism evidence="3">
    <name type="scientific">marine metagenome</name>
    <dbReference type="NCBI Taxonomy" id="408172"/>
    <lineage>
        <taxon>unclassified sequences</taxon>
        <taxon>metagenomes</taxon>
        <taxon>ecological metagenomes</taxon>
    </lineage>
</organism>
<dbReference type="InterPro" id="IPR027417">
    <property type="entry name" value="P-loop_NTPase"/>
</dbReference>
<gene>
    <name evidence="3" type="ORF">METZ01_LOCUS14929</name>
</gene>
<dbReference type="GO" id="GO:0016887">
    <property type="term" value="F:ATP hydrolysis activity"/>
    <property type="evidence" value="ECO:0007669"/>
    <property type="project" value="TreeGrafter"/>
</dbReference>
<dbReference type="Gene3D" id="3.40.50.300">
    <property type="entry name" value="P-loop containing nucleotide triphosphate hydrolases"/>
    <property type="match status" value="1"/>
</dbReference>
<reference evidence="3" key="1">
    <citation type="submission" date="2018-05" db="EMBL/GenBank/DDBJ databases">
        <authorList>
            <person name="Lanie J.A."/>
            <person name="Ng W.-L."/>
            <person name="Kazmierczak K.M."/>
            <person name="Andrzejewski T.M."/>
            <person name="Davidsen T.M."/>
            <person name="Wayne K.J."/>
            <person name="Tettelin H."/>
            <person name="Glass J.I."/>
            <person name="Rusch D."/>
            <person name="Podicherti R."/>
            <person name="Tsui H.-C.T."/>
            <person name="Winkler M.E."/>
        </authorList>
    </citation>
    <scope>NUCLEOTIDE SEQUENCE</scope>
</reference>
<dbReference type="InterPro" id="IPR033756">
    <property type="entry name" value="YlxH/NBP35"/>
</dbReference>
<dbReference type="PANTHER" id="PTHR43384:SF4">
    <property type="entry name" value="CELLULOSE BIOSYNTHESIS PROTEIN BCSQ-RELATED"/>
    <property type="match status" value="1"/>
</dbReference>